<dbReference type="EMBL" id="MNPL01027865">
    <property type="protein sequence ID" value="OQR67662.1"/>
    <property type="molecule type" value="Genomic_DNA"/>
</dbReference>
<keyword evidence="3" id="KW-0132">Cell division</keyword>
<feature type="compositionally biased region" description="Acidic residues" evidence="6">
    <location>
        <begin position="64"/>
        <end position="118"/>
    </location>
</feature>
<dbReference type="Pfam" id="PF15243">
    <property type="entry name" value="ANAPC15"/>
    <property type="match status" value="1"/>
</dbReference>
<dbReference type="OrthoDB" id="10522185at2759"/>
<evidence type="ECO:0000313" key="8">
    <source>
        <dbReference type="Proteomes" id="UP000192247"/>
    </source>
</evidence>
<evidence type="ECO:0000256" key="4">
    <source>
        <dbReference type="ARBA" id="ARBA00022776"/>
    </source>
</evidence>
<dbReference type="GO" id="GO:0005680">
    <property type="term" value="C:anaphase-promoting complex"/>
    <property type="evidence" value="ECO:0007669"/>
    <property type="project" value="InterPro"/>
</dbReference>
<keyword evidence="4" id="KW-0498">Mitosis</keyword>
<comment type="pathway">
    <text evidence="1">Protein modification; protein ubiquitination.</text>
</comment>
<feature type="region of interest" description="Disordered" evidence="6">
    <location>
        <begin position="64"/>
        <end position="138"/>
    </location>
</feature>
<evidence type="ECO:0000313" key="7">
    <source>
        <dbReference type="EMBL" id="OQR67662.1"/>
    </source>
</evidence>
<name>A0A1V9X319_9ACAR</name>
<evidence type="ECO:0000256" key="2">
    <source>
        <dbReference type="ARBA" id="ARBA00009618"/>
    </source>
</evidence>
<dbReference type="GO" id="GO:0051301">
    <property type="term" value="P:cell division"/>
    <property type="evidence" value="ECO:0007669"/>
    <property type="project" value="UniProtKB-KW"/>
</dbReference>
<evidence type="ECO:0000256" key="1">
    <source>
        <dbReference type="ARBA" id="ARBA00004906"/>
    </source>
</evidence>
<dbReference type="PANTHER" id="PTHR22526">
    <property type="entry name" value="ANAPHASE PROMOTING COMPLEX C SUBUNIT 15, PSEUDOGENE-RELATED"/>
    <property type="match status" value="1"/>
</dbReference>
<accession>A0A1V9X319</accession>
<organism evidence="7 8">
    <name type="scientific">Tropilaelaps mercedesae</name>
    <dbReference type="NCBI Taxonomy" id="418985"/>
    <lineage>
        <taxon>Eukaryota</taxon>
        <taxon>Metazoa</taxon>
        <taxon>Ecdysozoa</taxon>
        <taxon>Arthropoda</taxon>
        <taxon>Chelicerata</taxon>
        <taxon>Arachnida</taxon>
        <taxon>Acari</taxon>
        <taxon>Parasitiformes</taxon>
        <taxon>Mesostigmata</taxon>
        <taxon>Gamasina</taxon>
        <taxon>Dermanyssoidea</taxon>
        <taxon>Laelapidae</taxon>
        <taxon>Tropilaelaps</taxon>
    </lineage>
</organism>
<dbReference type="GO" id="GO:0090266">
    <property type="term" value="P:regulation of mitotic cell cycle spindle assembly checkpoint"/>
    <property type="evidence" value="ECO:0007669"/>
    <property type="project" value="InterPro"/>
</dbReference>
<gene>
    <name evidence="7" type="ORF">BIW11_02161</name>
</gene>
<sequence>MTWQTPRFSSELPPLLDMQWLSAEETGLDDRELAAEEEHHDTFLDKIVHANQEFVPIGKTCQEVEFEDDEGDEEDEEDEEGEEDESNEEEEEVEGEGEIEMIEGDAEAEGDPEAEGEPDGPRETAGGPGVEYSLANFP</sequence>
<dbReference type="InterPro" id="IPR026182">
    <property type="entry name" value="ANAPC15"/>
</dbReference>
<reference evidence="7 8" key="1">
    <citation type="journal article" date="2017" name="Gigascience">
        <title>Draft genome of the honey bee ectoparasitic mite, Tropilaelaps mercedesae, is shaped by the parasitic life history.</title>
        <authorList>
            <person name="Dong X."/>
            <person name="Armstrong S.D."/>
            <person name="Xia D."/>
            <person name="Makepeace B.L."/>
            <person name="Darby A.C."/>
            <person name="Kadowaki T."/>
        </authorList>
    </citation>
    <scope>NUCLEOTIDE SEQUENCE [LARGE SCALE GENOMIC DNA]</scope>
    <source>
        <strain evidence="7">Wuxi-XJTLU</strain>
    </source>
</reference>
<comment type="similarity">
    <text evidence="2">Belongs to the APC15 family.</text>
</comment>
<dbReference type="Proteomes" id="UP000192247">
    <property type="component" value="Unassembled WGS sequence"/>
</dbReference>
<evidence type="ECO:0000256" key="5">
    <source>
        <dbReference type="ARBA" id="ARBA00023306"/>
    </source>
</evidence>
<evidence type="ECO:0000256" key="6">
    <source>
        <dbReference type="SAM" id="MobiDB-lite"/>
    </source>
</evidence>
<dbReference type="AlphaFoldDB" id="A0A1V9X319"/>
<protein>
    <submittedName>
        <fullName evidence="7">Uncharacterized protein</fullName>
    </submittedName>
</protein>
<keyword evidence="8" id="KW-1185">Reference proteome</keyword>
<evidence type="ECO:0000256" key="3">
    <source>
        <dbReference type="ARBA" id="ARBA00022618"/>
    </source>
</evidence>
<proteinExistence type="inferred from homology"/>
<comment type="caution">
    <text evidence="7">The sequence shown here is derived from an EMBL/GenBank/DDBJ whole genome shotgun (WGS) entry which is preliminary data.</text>
</comment>
<keyword evidence="5" id="KW-0131">Cell cycle</keyword>
<dbReference type="PANTHER" id="PTHR22526:SF2">
    <property type="entry name" value="ANAPHASE PROMOTING COMPLEX C SUBUNIT 15, PSEUDOGENE-RELATED"/>
    <property type="match status" value="1"/>
</dbReference>
<dbReference type="InParanoid" id="A0A1V9X319"/>